<comment type="caution">
    <text evidence="3">The sequence shown here is derived from an EMBL/GenBank/DDBJ whole genome shotgun (WGS) entry which is preliminary data.</text>
</comment>
<organism evidence="3 4">
    <name type="scientific">Ramazzottius varieornatus</name>
    <name type="common">Water bear</name>
    <name type="synonym">Tardigrade</name>
    <dbReference type="NCBI Taxonomy" id="947166"/>
    <lineage>
        <taxon>Eukaryota</taxon>
        <taxon>Metazoa</taxon>
        <taxon>Ecdysozoa</taxon>
        <taxon>Tardigrada</taxon>
        <taxon>Eutardigrada</taxon>
        <taxon>Parachela</taxon>
        <taxon>Hypsibioidea</taxon>
        <taxon>Ramazzottiidae</taxon>
        <taxon>Ramazzottius</taxon>
    </lineage>
</organism>
<keyword evidence="4" id="KW-1185">Reference proteome</keyword>
<accession>A0A1D1UZT7</accession>
<feature type="region of interest" description="Disordered" evidence="1">
    <location>
        <begin position="27"/>
        <end position="104"/>
    </location>
</feature>
<feature type="signal peptide" evidence="2">
    <location>
        <begin position="1"/>
        <end position="23"/>
    </location>
</feature>
<evidence type="ECO:0008006" key="5">
    <source>
        <dbReference type="Google" id="ProtNLM"/>
    </source>
</evidence>
<dbReference type="EMBL" id="BDGG01000003">
    <property type="protein sequence ID" value="GAU94981.1"/>
    <property type="molecule type" value="Genomic_DNA"/>
</dbReference>
<protein>
    <recommendedName>
        <fullName evidence="5">WAP domain-containing protein</fullName>
    </recommendedName>
</protein>
<feature type="compositionally biased region" description="Low complexity" evidence="1">
    <location>
        <begin position="55"/>
        <end position="90"/>
    </location>
</feature>
<gene>
    <name evidence="3" type="primary">RvY_06675-1</name>
    <name evidence="3" type="synonym">RvY_06675.1</name>
    <name evidence="3" type="ORF">RvY_06675</name>
</gene>
<evidence type="ECO:0000256" key="2">
    <source>
        <dbReference type="SAM" id="SignalP"/>
    </source>
</evidence>
<name>A0A1D1UZT7_RAMVA</name>
<sequence>MSWFRLSCLTLLLVMLCLEITVADERKQRVRPTGQKANDGKKAVQATQKDKQKKPASGSSGPSAKGNARITLATRTTTTTRGPTTLRRITLSVRTVTPPPNSTPCACDPCNPIQPCCDPLDPNPCFG</sequence>
<dbReference type="Proteomes" id="UP000186922">
    <property type="component" value="Unassembled WGS sequence"/>
</dbReference>
<keyword evidence="2" id="KW-0732">Signal</keyword>
<feature type="chain" id="PRO_5008897841" description="WAP domain-containing protein" evidence="2">
    <location>
        <begin position="24"/>
        <end position="127"/>
    </location>
</feature>
<dbReference type="AlphaFoldDB" id="A0A1D1UZT7"/>
<evidence type="ECO:0000256" key="1">
    <source>
        <dbReference type="SAM" id="MobiDB-lite"/>
    </source>
</evidence>
<evidence type="ECO:0000313" key="4">
    <source>
        <dbReference type="Proteomes" id="UP000186922"/>
    </source>
</evidence>
<proteinExistence type="predicted"/>
<reference evidence="3 4" key="1">
    <citation type="journal article" date="2016" name="Nat. Commun.">
        <title>Extremotolerant tardigrade genome and improved radiotolerance of human cultured cells by tardigrade-unique protein.</title>
        <authorList>
            <person name="Hashimoto T."/>
            <person name="Horikawa D.D."/>
            <person name="Saito Y."/>
            <person name="Kuwahara H."/>
            <person name="Kozuka-Hata H."/>
            <person name="Shin-I T."/>
            <person name="Minakuchi Y."/>
            <person name="Ohishi K."/>
            <person name="Motoyama A."/>
            <person name="Aizu T."/>
            <person name="Enomoto A."/>
            <person name="Kondo K."/>
            <person name="Tanaka S."/>
            <person name="Hara Y."/>
            <person name="Koshikawa S."/>
            <person name="Sagara H."/>
            <person name="Miura T."/>
            <person name="Yokobori S."/>
            <person name="Miyagawa K."/>
            <person name="Suzuki Y."/>
            <person name="Kubo T."/>
            <person name="Oyama M."/>
            <person name="Kohara Y."/>
            <person name="Fujiyama A."/>
            <person name="Arakawa K."/>
            <person name="Katayama T."/>
            <person name="Toyoda A."/>
            <person name="Kunieda T."/>
        </authorList>
    </citation>
    <scope>NUCLEOTIDE SEQUENCE [LARGE SCALE GENOMIC DNA]</scope>
    <source>
        <strain evidence="3 4">YOKOZUNA-1</strain>
    </source>
</reference>
<evidence type="ECO:0000313" key="3">
    <source>
        <dbReference type="EMBL" id="GAU94981.1"/>
    </source>
</evidence>